<reference evidence="1" key="1">
    <citation type="submission" date="2023-12" db="EMBL/GenBank/DDBJ databases">
        <title>Dolosigranulum savutii sp. nov. isolated from human upper respiratory samples collected in Botswana.</title>
        <authorList>
            <person name="Kelly M.S."/>
        </authorList>
    </citation>
    <scope>NUCLEOTIDE SEQUENCE</scope>
    <source>
        <strain evidence="1">MSK211</strain>
    </source>
</reference>
<gene>
    <name evidence="1" type="ORF">VUQ07_01400</name>
</gene>
<organism evidence="1">
    <name type="scientific">Dolosigranulum savutiense</name>
    <dbReference type="NCBI Taxonomy" id="3110288"/>
    <lineage>
        <taxon>Bacteria</taxon>
        <taxon>Bacillati</taxon>
        <taxon>Bacillota</taxon>
        <taxon>Bacilli</taxon>
        <taxon>Lactobacillales</taxon>
        <taxon>Carnobacteriaceae</taxon>
        <taxon>Dolosigranulum</taxon>
    </lineage>
</organism>
<dbReference type="Pfam" id="PF20293">
    <property type="entry name" value="MC6"/>
    <property type="match status" value="1"/>
</dbReference>
<evidence type="ECO:0000313" key="1">
    <source>
        <dbReference type="EMBL" id="XBC51764.1"/>
    </source>
</evidence>
<name>A0AB74TZ40_9LACT</name>
<dbReference type="InterPro" id="IPR046897">
    <property type="entry name" value="ABC-3C_MC6"/>
</dbReference>
<dbReference type="EMBL" id="CP142436">
    <property type="protein sequence ID" value="XBC51764.1"/>
    <property type="molecule type" value="Genomic_DNA"/>
</dbReference>
<accession>A0AB74TZ40</accession>
<sequence length="75" mass="8787">MLLPDNVHPELSIYYNGSIIINELNKKPNQKILELYTNIKELYDMSFSMFVLSIDWLYIIDYAEIDGEGVIKKCL</sequence>
<dbReference type="AlphaFoldDB" id="A0AB74TZ40"/>
<dbReference type="RefSeq" id="WP_347299213.1">
    <property type="nucleotide sequence ID" value="NZ_CP142436.1"/>
</dbReference>
<protein>
    <submittedName>
        <fullName evidence="1">ABC-three component system middle component 6</fullName>
    </submittedName>
</protein>
<proteinExistence type="predicted"/>